<feature type="compositionally biased region" description="Acidic residues" evidence="5">
    <location>
        <begin position="519"/>
        <end position="544"/>
    </location>
</feature>
<dbReference type="Pfam" id="PF09734">
    <property type="entry name" value="Tau95"/>
    <property type="match status" value="1"/>
</dbReference>
<proteinExistence type="predicted"/>
<evidence type="ECO:0000256" key="3">
    <source>
        <dbReference type="ARBA" id="ARBA00023163"/>
    </source>
</evidence>
<name>A3GGE0_PICST</name>
<dbReference type="GO" id="GO:0005634">
    <property type="term" value="C:nucleus"/>
    <property type="evidence" value="ECO:0007669"/>
    <property type="project" value="UniProtKB-SubCell"/>
</dbReference>
<dbReference type="InParanoid" id="A3GGE0"/>
<dbReference type="Gene3D" id="3.30.200.160">
    <property type="entry name" value="TFIIIC, subcomplex tauA, subunit Sfc1, barrel domain"/>
    <property type="match status" value="1"/>
</dbReference>
<evidence type="ECO:0000256" key="2">
    <source>
        <dbReference type="ARBA" id="ARBA00023125"/>
    </source>
</evidence>
<feature type="domain" description="Transcription factor IIIC subunit Tfc1/Sfc1 triple barrel" evidence="7">
    <location>
        <begin position="19"/>
        <end position="151"/>
    </location>
</feature>
<gene>
    <name evidence="8" type="primary">TFC1</name>
    <name evidence="8" type="ORF">PICST_64904</name>
</gene>
<dbReference type="EMBL" id="AAVQ01000001">
    <property type="protein sequence ID" value="EAZ63504.2"/>
    <property type="molecule type" value="Genomic_DNA"/>
</dbReference>
<dbReference type="GO" id="GO:0006384">
    <property type="term" value="P:transcription initiation at RNA polymerase III promoter"/>
    <property type="evidence" value="ECO:0007669"/>
    <property type="project" value="InterPro"/>
</dbReference>
<dbReference type="KEGG" id="pic:PICST_64904"/>
<evidence type="ECO:0000256" key="5">
    <source>
        <dbReference type="SAM" id="MobiDB-lite"/>
    </source>
</evidence>
<dbReference type="OrthoDB" id="5598268at2759"/>
<keyword evidence="4" id="KW-0539">Nucleus</keyword>
<dbReference type="OMA" id="PWRNTYI"/>
<dbReference type="FunCoup" id="A3GGE0">
    <property type="interactions" value="43"/>
</dbReference>
<dbReference type="InterPro" id="IPR040454">
    <property type="entry name" value="TF_IIIC_Tfc1/Sfc1"/>
</dbReference>
<dbReference type="eggNOG" id="KOG2473">
    <property type="taxonomic scope" value="Eukaryota"/>
</dbReference>
<dbReference type="InterPro" id="IPR042536">
    <property type="entry name" value="TFIIIC_tauA_Sfc1"/>
</dbReference>
<dbReference type="PANTHER" id="PTHR13230:SF5">
    <property type="entry name" value="GENERAL TRANSCRIPTION FACTOR 3C POLYPEPTIDE 5"/>
    <property type="match status" value="1"/>
</dbReference>
<organism evidence="8 9">
    <name type="scientific">Scheffersomyces stipitis (strain ATCC 58785 / CBS 6054 / NBRC 10063 / NRRL Y-11545)</name>
    <name type="common">Yeast</name>
    <name type="synonym">Pichia stipitis</name>
    <dbReference type="NCBI Taxonomy" id="322104"/>
    <lineage>
        <taxon>Eukaryota</taxon>
        <taxon>Fungi</taxon>
        <taxon>Dikarya</taxon>
        <taxon>Ascomycota</taxon>
        <taxon>Saccharomycotina</taxon>
        <taxon>Pichiomycetes</taxon>
        <taxon>Debaryomycetaceae</taxon>
        <taxon>Scheffersomyces</taxon>
    </lineage>
</organism>
<evidence type="ECO:0000313" key="9">
    <source>
        <dbReference type="Proteomes" id="UP000002258"/>
    </source>
</evidence>
<dbReference type="Pfam" id="PF17682">
    <property type="entry name" value="Tau95_N"/>
    <property type="match status" value="1"/>
</dbReference>
<dbReference type="GO" id="GO:0001002">
    <property type="term" value="F:RNA polymerase III type 1 promoter sequence-specific DNA binding"/>
    <property type="evidence" value="ECO:0007669"/>
    <property type="project" value="TreeGrafter"/>
</dbReference>
<dbReference type="HOGENOM" id="CLU_020038_0_0_1"/>
<keyword evidence="3" id="KW-0804">Transcription</keyword>
<comment type="subcellular location">
    <subcellularLocation>
        <location evidence="1">Nucleus</location>
    </subcellularLocation>
</comment>
<accession>A3GGE0</accession>
<reference evidence="8 9" key="1">
    <citation type="journal article" date="2007" name="Nat. Biotechnol.">
        <title>Genome sequence of the lignocellulose-bioconverting and xylose-fermenting yeast Pichia stipitis.</title>
        <authorList>
            <person name="Jeffries T.W."/>
            <person name="Grigoriev I.V."/>
            <person name="Grimwood J."/>
            <person name="Laplaza J.M."/>
            <person name="Aerts A."/>
            <person name="Salamov A."/>
            <person name="Schmutz J."/>
            <person name="Lindquist E."/>
            <person name="Dehal P."/>
            <person name="Shapiro H."/>
            <person name="Jin Y.S."/>
            <person name="Passoth V."/>
            <person name="Richardson P.M."/>
        </authorList>
    </citation>
    <scope>NUCLEOTIDE SEQUENCE [LARGE SCALE GENOMIC DNA]</scope>
    <source>
        <strain evidence="9">ATCC 58785 / CBS 6054 / NBRC 10063 / NRRL Y-11545</strain>
    </source>
</reference>
<dbReference type="PANTHER" id="PTHR13230">
    <property type="entry name" value="GENERAL TRANSCRIPTION FACTOR IIIC, POLYPEPTIDE 5"/>
    <property type="match status" value="1"/>
</dbReference>
<evidence type="ECO:0000256" key="1">
    <source>
        <dbReference type="ARBA" id="ARBA00004123"/>
    </source>
</evidence>
<dbReference type="GO" id="GO:0001003">
    <property type="term" value="F:RNA polymerase III type 2 promoter sequence-specific DNA binding"/>
    <property type="evidence" value="ECO:0007669"/>
    <property type="project" value="TreeGrafter"/>
</dbReference>
<dbReference type="GeneID" id="4851339"/>
<dbReference type="STRING" id="322104.A3GGE0"/>
<evidence type="ECO:0000259" key="7">
    <source>
        <dbReference type="Pfam" id="PF17682"/>
    </source>
</evidence>
<dbReference type="RefSeq" id="XP_001387527.2">
    <property type="nucleotide sequence ID" value="XM_001387490.1"/>
</dbReference>
<feature type="domain" description="Transcription factor IIIC subunit 5 HTH" evidence="6">
    <location>
        <begin position="204"/>
        <end position="366"/>
    </location>
</feature>
<dbReference type="InterPro" id="IPR019136">
    <property type="entry name" value="TF_IIIC_su-5_HTH"/>
</dbReference>
<dbReference type="AlphaFoldDB" id="A3GGE0"/>
<evidence type="ECO:0000313" key="8">
    <source>
        <dbReference type="EMBL" id="EAZ63504.2"/>
    </source>
</evidence>
<protein>
    <submittedName>
        <fullName evidence="8">Transcription factor TFIIIC</fullName>
    </submittedName>
</protein>
<evidence type="ECO:0000259" key="6">
    <source>
        <dbReference type="Pfam" id="PF09734"/>
    </source>
</evidence>
<dbReference type="Proteomes" id="UP000002258">
    <property type="component" value="Chromosome 1"/>
</dbReference>
<keyword evidence="9" id="KW-1185">Reference proteome</keyword>
<evidence type="ECO:0000256" key="4">
    <source>
        <dbReference type="ARBA" id="ARBA00023242"/>
    </source>
</evidence>
<dbReference type="GO" id="GO:0000127">
    <property type="term" value="C:transcription factor TFIIIC complex"/>
    <property type="evidence" value="ECO:0007669"/>
    <property type="project" value="InterPro"/>
</dbReference>
<sequence>MSHEKLAEKHSMDIPHVTAVELPLVVRNVDKAIAMIGGKRHISEVINSPDKSSNLNNHTTVENTLELRLRNDPFHHPVQSSYNTSEKILLKVSVPKKALPPDYASNPDKYSVQQLVEINNNNKQTPKHRVNPVAIIDKTYSFKSIADFQISTKHNETVQEFNKSILNSNQYQTVKSYFDKHNSFTGISDYKDSGSYSLNIDHQLPPPPILSPIRFPFDYRYQKNPFTTAVKDAKSGEVKMLSTKGSVKLYTKMIDYNTNEVPQSPASELVDNLDSLVKRQLSVNSSEYSLLQCIQWLKSIFEIKPIWLRKQLEDIASDDLRRFIKQALPYVTYIYKSGPWRFCNVKFGVDPKSSTSYWIYQSEYFRIPGLKFVRSKLASRRVVPNTVVESNKHAKKGSNAVEVEVSEFLFFNGVTLPSTVTYQIGDILDLDITTIVEDHQKYFGSSFLRETPDFQDGWINRQTMEVIRRIIRYKLNRIVKEEPIDQNKIYKIMNADYVSNDEHMEPDDDDTTAVKIEEDLDTGEEDQDQEEVKDENGETEEDEASLMNKLNHLNQESSSGLAELVGFIKQDSIEKEP</sequence>
<dbReference type="InterPro" id="IPR041499">
    <property type="entry name" value="Tfc1/Sfc1_N"/>
</dbReference>
<keyword evidence="2" id="KW-0238">DNA-binding</keyword>
<comment type="caution">
    <text evidence="8">The sequence shown here is derived from an EMBL/GenBank/DDBJ whole genome shotgun (WGS) entry which is preliminary data.</text>
</comment>
<feature type="region of interest" description="Disordered" evidence="5">
    <location>
        <begin position="519"/>
        <end position="554"/>
    </location>
</feature>